<keyword evidence="3" id="KW-0963">Cytoplasm</keyword>
<comment type="similarity">
    <text evidence="2">Belongs to the eIF-2B gamma/epsilon subunits family.</text>
</comment>
<dbReference type="Proteomes" id="UP000053766">
    <property type="component" value="Unassembled WGS sequence"/>
</dbReference>
<keyword evidence="10" id="KW-1133">Transmembrane helix</keyword>
<evidence type="ECO:0000256" key="6">
    <source>
        <dbReference type="ARBA" id="ARBA00044196"/>
    </source>
</evidence>
<evidence type="ECO:0000259" key="11">
    <source>
        <dbReference type="Pfam" id="PF00483"/>
    </source>
</evidence>
<evidence type="ECO:0000256" key="4">
    <source>
        <dbReference type="ARBA" id="ARBA00022540"/>
    </source>
</evidence>
<dbReference type="OrthoDB" id="540503at2759"/>
<evidence type="ECO:0000256" key="9">
    <source>
        <dbReference type="ARBA" id="ARBA00046432"/>
    </source>
</evidence>
<gene>
    <name evidence="12" type="ORF">DICVIV_11826</name>
</gene>
<dbReference type="GO" id="GO:0003743">
    <property type="term" value="F:translation initiation factor activity"/>
    <property type="evidence" value="ECO:0007669"/>
    <property type="project" value="UniProtKB-KW"/>
</dbReference>
<feature type="domain" description="Nucleotidyl transferase" evidence="11">
    <location>
        <begin position="55"/>
        <end position="185"/>
    </location>
</feature>
<dbReference type="PANTHER" id="PTHR45989">
    <property type="entry name" value="TRANSLATION INITIATION FACTOR EIF-2B SUBUNIT GAMMA"/>
    <property type="match status" value="1"/>
</dbReference>
<accession>A0A0D8XIR6</accession>
<organism evidence="12 13">
    <name type="scientific">Dictyocaulus viviparus</name>
    <name type="common">Bovine lungworm</name>
    <dbReference type="NCBI Taxonomy" id="29172"/>
    <lineage>
        <taxon>Eukaryota</taxon>
        <taxon>Metazoa</taxon>
        <taxon>Ecdysozoa</taxon>
        <taxon>Nematoda</taxon>
        <taxon>Chromadorea</taxon>
        <taxon>Rhabditida</taxon>
        <taxon>Rhabditina</taxon>
        <taxon>Rhabditomorpha</taxon>
        <taxon>Strongyloidea</taxon>
        <taxon>Metastrongylidae</taxon>
        <taxon>Dictyocaulus</taxon>
    </lineage>
</organism>
<dbReference type="SUPFAM" id="SSF53448">
    <property type="entry name" value="Nucleotide-diphospho-sugar transferases"/>
    <property type="match status" value="1"/>
</dbReference>
<dbReference type="GO" id="GO:0002183">
    <property type="term" value="P:cytoplasmic translational initiation"/>
    <property type="evidence" value="ECO:0007669"/>
    <property type="project" value="TreeGrafter"/>
</dbReference>
<keyword evidence="10" id="KW-0472">Membrane</keyword>
<feature type="transmembrane region" description="Helical" evidence="10">
    <location>
        <begin position="21"/>
        <end position="40"/>
    </location>
</feature>
<dbReference type="GO" id="GO:0005085">
    <property type="term" value="F:guanyl-nucleotide exchange factor activity"/>
    <property type="evidence" value="ECO:0007669"/>
    <property type="project" value="TreeGrafter"/>
</dbReference>
<dbReference type="GO" id="GO:0005829">
    <property type="term" value="C:cytosol"/>
    <property type="evidence" value="ECO:0007669"/>
    <property type="project" value="UniProtKB-SubCell"/>
</dbReference>
<dbReference type="InterPro" id="IPR005835">
    <property type="entry name" value="NTP_transferase_dom"/>
</dbReference>
<keyword evidence="4" id="KW-0396">Initiation factor</keyword>
<dbReference type="AlphaFoldDB" id="A0A0D8XIR6"/>
<reference evidence="13" key="2">
    <citation type="journal article" date="2016" name="Sci. Rep.">
        <title>Dictyocaulus viviparus genome, variome and transcriptome elucidate lungworm biology and support future intervention.</title>
        <authorList>
            <person name="McNulty S.N."/>
            <person name="Strube C."/>
            <person name="Rosa B.A."/>
            <person name="Martin J.C."/>
            <person name="Tyagi R."/>
            <person name="Choi Y.J."/>
            <person name="Wang Q."/>
            <person name="Hallsworth Pepin K."/>
            <person name="Zhang X."/>
            <person name="Ozersky P."/>
            <person name="Wilson R.K."/>
            <person name="Sternberg P.W."/>
            <person name="Gasser R.B."/>
            <person name="Mitreva M."/>
        </authorList>
    </citation>
    <scope>NUCLEOTIDE SEQUENCE [LARGE SCALE GENOMIC DNA]</scope>
    <source>
        <strain evidence="13">HannoverDv2000</strain>
    </source>
</reference>
<dbReference type="InterPro" id="IPR029044">
    <property type="entry name" value="Nucleotide-diphossugar_trans"/>
</dbReference>
<reference evidence="12 13" key="1">
    <citation type="submission" date="2013-11" db="EMBL/GenBank/DDBJ databases">
        <title>Draft genome of the bovine lungworm Dictyocaulus viviparus.</title>
        <authorList>
            <person name="Mitreva M."/>
        </authorList>
    </citation>
    <scope>NUCLEOTIDE SEQUENCE [LARGE SCALE GENOMIC DNA]</scope>
    <source>
        <strain evidence="12 13">HannoverDv2000</strain>
    </source>
</reference>
<evidence type="ECO:0000256" key="1">
    <source>
        <dbReference type="ARBA" id="ARBA00004514"/>
    </source>
</evidence>
<evidence type="ECO:0000313" key="12">
    <source>
        <dbReference type="EMBL" id="KJH42186.1"/>
    </source>
</evidence>
<dbReference type="Pfam" id="PF00483">
    <property type="entry name" value="NTP_transferase"/>
    <property type="match status" value="1"/>
</dbReference>
<proteinExistence type="inferred from homology"/>
<comment type="function">
    <text evidence="8">Acts as a component of the translation initiation factor 2B (eIF2B) complex, which catalyzes the exchange of GDP for GTP on the eukaryotic initiation factor 2 (eIF2) complex gamma subunit. Its guanine nucleotide exchange factor activity is repressed when bound to eIF2 complex phosphorylated on the alpha subunit, thereby limiting the amount of methionyl-initiator methionine tRNA available to the ribosome and consequently global translation is repressed.</text>
</comment>
<name>A0A0D8XIR6_DICVI</name>
<dbReference type="GO" id="GO:0005851">
    <property type="term" value="C:eukaryotic translation initiation factor 2B complex"/>
    <property type="evidence" value="ECO:0007669"/>
    <property type="project" value="TreeGrafter"/>
</dbReference>
<comment type="subunit">
    <text evidence="9">Component of the translation initiation factor 2B (eIF2B) complex which is a heterodecamer of two sets of five different subunits: alpha, beta, gamma, delta and epsilon. Subunits alpha, beta and delta comprise a regulatory subcomplex and subunits epsilon and gamma comprise a catalytic subcomplex. Within the complex, the hexameric regulatory complex resides at the center, with the two heterodimeric catalytic subcomplexes bound on opposite sides.</text>
</comment>
<keyword evidence="5" id="KW-0648">Protein biosynthesis</keyword>
<keyword evidence="13" id="KW-1185">Reference proteome</keyword>
<dbReference type="PANTHER" id="PTHR45989:SF1">
    <property type="entry name" value="TRANSLATION INITIATION FACTOR EIF-2B SUBUNIT GAMMA"/>
    <property type="match status" value="1"/>
</dbReference>
<evidence type="ECO:0000256" key="7">
    <source>
        <dbReference type="ARBA" id="ARBA00044229"/>
    </source>
</evidence>
<dbReference type="STRING" id="29172.A0A0D8XIR6"/>
<evidence type="ECO:0000256" key="10">
    <source>
        <dbReference type="SAM" id="Phobius"/>
    </source>
</evidence>
<evidence type="ECO:0000256" key="3">
    <source>
        <dbReference type="ARBA" id="ARBA00022490"/>
    </source>
</evidence>
<sequence length="231" mass="26062">MSRESIVTLIHYENMKKSSVILLYFTMFFMLNIGGTVVVIDDWNFGIQGMSELQALLLCSGSGSRMTLICNSVIKCLLPVADVPMFWYPLKTLVSSGVKDIKLFVREDGEPEVSRLLMTPLFSFPSANIEVICVSRENEDWGTADLLRHYASKISRDFIVMSCDFISDCQLQPMVDQFRAHKAAFSCLLSDMCIKGPVPGPKRHIVPREHPSELEMFKGDRHFLLGGIDQN</sequence>
<evidence type="ECO:0000256" key="8">
    <source>
        <dbReference type="ARBA" id="ARBA00045373"/>
    </source>
</evidence>
<evidence type="ECO:0000256" key="2">
    <source>
        <dbReference type="ARBA" id="ARBA00007878"/>
    </source>
</evidence>
<dbReference type="InterPro" id="IPR051960">
    <property type="entry name" value="eIF2B_gamma"/>
</dbReference>
<keyword evidence="10" id="KW-0812">Transmembrane</keyword>
<dbReference type="Gene3D" id="3.90.550.10">
    <property type="entry name" value="Spore Coat Polysaccharide Biosynthesis Protein SpsA, Chain A"/>
    <property type="match status" value="1"/>
</dbReference>
<evidence type="ECO:0000256" key="5">
    <source>
        <dbReference type="ARBA" id="ARBA00022917"/>
    </source>
</evidence>
<evidence type="ECO:0000313" key="13">
    <source>
        <dbReference type="Proteomes" id="UP000053766"/>
    </source>
</evidence>
<comment type="subcellular location">
    <subcellularLocation>
        <location evidence="1">Cytoplasm</location>
        <location evidence="1">Cytosol</location>
    </subcellularLocation>
</comment>
<dbReference type="EMBL" id="KN716698">
    <property type="protein sequence ID" value="KJH42186.1"/>
    <property type="molecule type" value="Genomic_DNA"/>
</dbReference>
<protein>
    <recommendedName>
        <fullName evidence="6">Translation initiation factor eIF2B subunit gamma</fullName>
    </recommendedName>
    <alternativeName>
        <fullName evidence="7">eIF2B GDP-GTP exchange factor subunit gamma</fullName>
    </alternativeName>
</protein>